<evidence type="ECO:0000256" key="3">
    <source>
        <dbReference type="ARBA" id="ARBA00022556"/>
    </source>
</evidence>
<dbReference type="AlphaFoldDB" id="A0A8T0HWT5"/>
<comment type="catalytic activity">
    <reaction evidence="7">
        <text>a lipid X + a UDP-2-N,3-O-bis[(3R)-3-hydroxyacyl]-alpha-D-glucosamine = a lipid A disaccharide + UDP + H(+)</text>
        <dbReference type="Rhea" id="RHEA:67828"/>
        <dbReference type="ChEBI" id="CHEBI:15378"/>
        <dbReference type="ChEBI" id="CHEBI:58223"/>
        <dbReference type="ChEBI" id="CHEBI:137748"/>
        <dbReference type="ChEBI" id="CHEBI:176338"/>
        <dbReference type="ChEBI" id="CHEBI:176343"/>
        <dbReference type="EC" id="2.4.1.182"/>
    </reaction>
</comment>
<evidence type="ECO:0000256" key="1">
    <source>
        <dbReference type="ARBA" id="ARBA00012687"/>
    </source>
</evidence>
<evidence type="ECO:0000256" key="4">
    <source>
        <dbReference type="ARBA" id="ARBA00022676"/>
    </source>
</evidence>
<keyword evidence="5" id="KW-0808">Transferase</keyword>
<keyword evidence="2" id="KW-0444">Lipid biosynthesis</keyword>
<organism evidence="8 9">
    <name type="scientific">Ceratodon purpureus</name>
    <name type="common">Fire moss</name>
    <name type="synonym">Dicranum purpureum</name>
    <dbReference type="NCBI Taxonomy" id="3225"/>
    <lineage>
        <taxon>Eukaryota</taxon>
        <taxon>Viridiplantae</taxon>
        <taxon>Streptophyta</taxon>
        <taxon>Embryophyta</taxon>
        <taxon>Bryophyta</taxon>
        <taxon>Bryophytina</taxon>
        <taxon>Bryopsida</taxon>
        <taxon>Dicranidae</taxon>
        <taxon>Pseudoditrichales</taxon>
        <taxon>Ditrichaceae</taxon>
        <taxon>Ceratodon</taxon>
    </lineage>
</organism>
<sequence>MRTRPFCILISTGDVMGDMHGAALVRALIDATGEEKVEIEVYAMGGKRMKDEGTVLIGDNTGLSSIGLLEALPLVIPSIQIQIRTRKFHIDGRWEMVPYWQEMGVSFEVLCDW</sequence>
<keyword evidence="4" id="KW-0328">Glycosyltransferase</keyword>
<reference evidence="8" key="1">
    <citation type="submission" date="2020-06" db="EMBL/GenBank/DDBJ databases">
        <title>WGS assembly of Ceratodon purpureus strain R40.</title>
        <authorList>
            <person name="Carey S.B."/>
            <person name="Jenkins J."/>
            <person name="Shu S."/>
            <person name="Lovell J.T."/>
            <person name="Sreedasyam A."/>
            <person name="Maumus F."/>
            <person name="Tiley G.P."/>
            <person name="Fernandez-Pozo N."/>
            <person name="Barry K."/>
            <person name="Chen C."/>
            <person name="Wang M."/>
            <person name="Lipzen A."/>
            <person name="Daum C."/>
            <person name="Saski C.A."/>
            <person name="Payton A.C."/>
            <person name="Mcbreen J.C."/>
            <person name="Conrad R.E."/>
            <person name="Kollar L.M."/>
            <person name="Olsson S."/>
            <person name="Huttunen S."/>
            <person name="Landis J.B."/>
            <person name="Wickett N.J."/>
            <person name="Johnson M.G."/>
            <person name="Rensing S.A."/>
            <person name="Grimwood J."/>
            <person name="Schmutz J."/>
            <person name="Mcdaniel S.F."/>
        </authorList>
    </citation>
    <scope>NUCLEOTIDE SEQUENCE</scope>
    <source>
        <strain evidence="8">R40</strain>
    </source>
</reference>
<dbReference type="GO" id="GO:0005543">
    <property type="term" value="F:phospholipid binding"/>
    <property type="evidence" value="ECO:0007669"/>
    <property type="project" value="TreeGrafter"/>
</dbReference>
<accession>A0A8T0HWT5</accession>
<evidence type="ECO:0000256" key="6">
    <source>
        <dbReference type="ARBA" id="ARBA00023098"/>
    </source>
</evidence>
<comment type="caution">
    <text evidence="8">The sequence shown here is derived from an EMBL/GenBank/DDBJ whole genome shotgun (WGS) entry which is preliminary data.</text>
</comment>
<dbReference type="Proteomes" id="UP000822688">
    <property type="component" value="Chromosome V"/>
</dbReference>
<evidence type="ECO:0000256" key="7">
    <source>
        <dbReference type="ARBA" id="ARBA00048975"/>
    </source>
</evidence>
<dbReference type="GO" id="GO:0008915">
    <property type="term" value="F:lipid-A-disaccharide synthase activity"/>
    <property type="evidence" value="ECO:0007669"/>
    <property type="project" value="UniProtKB-EC"/>
</dbReference>
<dbReference type="EMBL" id="CM026426">
    <property type="protein sequence ID" value="KAG0575247.1"/>
    <property type="molecule type" value="Genomic_DNA"/>
</dbReference>
<evidence type="ECO:0000256" key="2">
    <source>
        <dbReference type="ARBA" id="ARBA00022516"/>
    </source>
</evidence>
<keyword evidence="3" id="KW-0441">Lipid A biosynthesis</keyword>
<dbReference type="InterPro" id="IPR003835">
    <property type="entry name" value="Glyco_trans_19"/>
</dbReference>
<dbReference type="EC" id="2.4.1.182" evidence="1"/>
<evidence type="ECO:0000256" key="5">
    <source>
        <dbReference type="ARBA" id="ARBA00022679"/>
    </source>
</evidence>
<dbReference type="PANTHER" id="PTHR30372:SF4">
    <property type="entry name" value="LIPID-A-DISACCHARIDE SYNTHASE, MITOCHONDRIAL-RELATED"/>
    <property type="match status" value="1"/>
</dbReference>
<dbReference type="GO" id="GO:0016020">
    <property type="term" value="C:membrane"/>
    <property type="evidence" value="ECO:0007669"/>
    <property type="project" value="GOC"/>
</dbReference>
<dbReference type="GO" id="GO:0009245">
    <property type="term" value="P:lipid A biosynthetic process"/>
    <property type="evidence" value="ECO:0007669"/>
    <property type="project" value="UniProtKB-KW"/>
</dbReference>
<proteinExistence type="predicted"/>
<protein>
    <recommendedName>
        <fullName evidence="1">lipid-A-disaccharide synthase</fullName>
        <ecNumber evidence="1">2.4.1.182</ecNumber>
    </recommendedName>
</protein>
<evidence type="ECO:0000313" key="8">
    <source>
        <dbReference type="EMBL" id="KAG0575247.1"/>
    </source>
</evidence>
<dbReference type="PANTHER" id="PTHR30372">
    <property type="entry name" value="LIPID-A-DISACCHARIDE SYNTHASE"/>
    <property type="match status" value="1"/>
</dbReference>
<keyword evidence="6" id="KW-0443">Lipid metabolism</keyword>
<name>A0A8T0HWT5_CERPU</name>
<dbReference type="Pfam" id="PF02684">
    <property type="entry name" value="LpxB"/>
    <property type="match status" value="1"/>
</dbReference>
<keyword evidence="9" id="KW-1185">Reference proteome</keyword>
<gene>
    <name evidence="8" type="ORF">KC19_VG329900</name>
</gene>
<evidence type="ECO:0000313" key="9">
    <source>
        <dbReference type="Proteomes" id="UP000822688"/>
    </source>
</evidence>